<dbReference type="InterPro" id="IPR003439">
    <property type="entry name" value="ABC_transporter-like_ATP-bd"/>
</dbReference>
<dbReference type="Pfam" id="PF00005">
    <property type="entry name" value="ABC_tran"/>
    <property type="match status" value="1"/>
</dbReference>
<dbReference type="KEGG" id="atm:ANT_08780"/>
<dbReference type="FunFam" id="3.40.50.300:FF:000032">
    <property type="entry name" value="Export ABC transporter ATP-binding protein"/>
    <property type="match status" value="1"/>
</dbReference>
<evidence type="ECO:0000313" key="6">
    <source>
        <dbReference type="Proteomes" id="UP000008922"/>
    </source>
</evidence>
<protein>
    <submittedName>
        <fullName evidence="5">ABC transporter ATP-binding protein</fullName>
    </submittedName>
</protein>
<feature type="domain" description="ABC transporter" evidence="4">
    <location>
        <begin position="8"/>
        <end position="235"/>
    </location>
</feature>
<name>E8N398_ANATU</name>
<dbReference type="STRING" id="926569.ANT_08780"/>
<dbReference type="InterPro" id="IPR017911">
    <property type="entry name" value="MacB-like_ATP-bd"/>
</dbReference>
<dbReference type="GO" id="GO:0022857">
    <property type="term" value="F:transmembrane transporter activity"/>
    <property type="evidence" value="ECO:0007669"/>
    <property type="project" value="TreeGrafter"/>
</dbReference>
<evidence type="ECO:0000256" key="1">
    <source>
        <dbReference type="ARBA" id="ARBA00022448"/>
    </source>
</evidence>
<dbReference type="GO" id="GO:0016887">
    <property type="term" value="F:ATP hydrolysis activity"/>
    <property type="evidence" value="ECO:0007669"/>
    <property type="project" value="InterPro"/>
</dbReference>
<keyword evidence="2" id="KW-0547">Nucleotide-binding</keyword>
<proteinExistence type="predicted"/>
<dbReference type="HOGENOM" id="CLU_000604_1_22_0"/>
<evidence type="ECO:0000256" key="2">
    <source>
        <dbReference type="ARBA" id="ARBA00022741"/>
    </source>
</evidence>
<dbReference type="GO" id="GO:0005886">
    <property type="term" value="C:plasma membrane"/>
    <property type="evidence" value="ECO:0007669"/>
    <property type="project" value="TreeGrafter"/>
</dbReference>
<sequence>MNAQDWVIEATNLTKIYQMGKVQVPALNGVSLKIARGEVVAIMGPSGSGKSTLMNLLGCLDRPTSGEYILDGKVVSKLRDDALAHIRNRKVGFVFQQFNLLPRATALANVELPLRYGGANHDRKQRAYAALEAVGLADRVRHKPTELSGGQQQRVAIARALVNDPAIILADEPTGALDSKTGEEIMHLLLELNRQRGTTLLLVTHDPRIAAYAQRTIFLRDGLIVEENHEHPASR</sequence>
<evidence type="ECO:0000256" key="3">
    <source>
        <dbReference type="ARBA" id="ARBA00022840"/>
    </source>
</evidence>
<dbReference type="GO" id="GO:0005524">
    <property type="term" value="F:ATP binding"/>
    <property type="evidence" value="ECO:0007669"/>
    <property type="project" value="UniProtKB-KW"/>
</dbReference>
<dbReference type="AlphaFoldDB" id="E8N398"/>
<dbReference type="InterPro" id="IPR003593">
    <property type="entry name" value="AAA+_ATPase"/>
</dbReference>
<dbReference type="InterPro" id="IPR027417">
    <property type="entry name" value="P-loop_NTPase"/>
</dbReference>
<evidence type="ECO:0000259" key="4">
    <source>
        <dbReference type="PROSITE" id="PS50893"/>
    </source>
</evidence>
<keyword evidence="3 5" id="KW-0067">ATP-binding</keyword>
<organism evidence="5 6">
    <name type="scientific">Anaerolinea thermophila (strain DSM 14523 / JCM 11388 / NBRC 100420 / UNI-1)</name>
    <dbReference type="NCBI Taxonomy" id="926569"/>
    <lineage>
        <taxon>Bacteria</taxon>
        <taxon>Bacillati</taxon>
        <taxon>Chloroflexota</taxon>
        <taxon>Anaerolineae</taxon>
        <taxon>Anaerolineales</taxon>
        <taxon>Anaerolineaceae</taxon>
        <taxon>Anaerolinea</taxon>
    </lineage>
</organism>
<dbReference type="PROSITE" id="PS00211">
    <property type="entry name" value="ABC_TRANSPORTER_1"/>
    <property type="match status" value="1"/>
</dbReference>
<dbReference type="EMBL" id="AP012029">
    <property type="protein sequence ID" value="BAJ62912.1"/>
    <property type="molecule type" value="Genomic_DNA"/>
</dbReference>
<dbReference type="FunCoup" id="E8N398">
    <property type="interactions" value="377"/>
</dbReference>
<reference evidence="5 6" key="1">
    <citation type="submission" date="2010-12" db="EMBL/GenBank/DDBJ databases">
        <title>Whole genome sequence of Anaerolinea thermophila UNI-1.</title>
        <authorList>
            <person name="Narita-Yamada S."/>
            <person name="Kishi E."/>
            <person name="Watanabe Y."/>
            <person name="Takasaki K."/>
            <person name="Ankai A."/>
            <person name="Oguchi A."/>
            <person name="Fukui S."/>
            <person name="Takahashi M."/>
            <person name="Yashiro I."/>
            <person name="Hosoyama A."/>
            <person name="Sekiguchi Y."/>
            <person name="Hanada S."/>
            <person name="Fujita N."/>
        </authorList>
    </citation>
    <scope>NUCLEOTIDE SEQUENCE [LARGE SCALE GENOMIC DNA]</scope>
    <source>
        <strain evidence="6">DSM 14523 / JCM 11388 / NBRC 100420 / UNI-1</strain>
    </source>
</reference>
<dbReference type="InterPro" id="IPR017871">
    <property type="entry name" value="ABC_transporter-like_CS"/>
</dbReference>
<keyword evidence="6" id="KW-1185">Reference proteome</keyword>
<dbReference type="eggNOG" id="COG1136">
    <property type="taxonomic scope" value="Bacteria"/>
</dbReference>
<dbReference type="PANTHER" id="PTHR24220">
    <property type="entry name" value="IMPORT ATP-BINDING PROTEIN"/>
    <property type="match status" value="1"/>
</dbReference>
<accession>E8N398</accession>
<dbReference type="GO" id="GO:0098796">
    <property type="term" value="C:membrane protein complex"/>
    <property type="evidence" value="ECO:0007669"/>
    <property type="project" value="UniProtKB-ARBA"/>
</dbReference>
<dbReference type="SUPFAM" id="SSF52540">
    <property type="entry name" value="P-loop containing nucleoside triphosphate hydrolases"/>
    <property type="match status" value="1"/>
</dbReference>
<dbReference type="Gene3D" id="3.40.50.300">
    <property type="entry name" value="P-loop containing nucleotide triphosphate hydrolases"/>
    <property type="match status" value="1"/>
</dbReference>
<dbReference type="PANTHER" id="PTHR24220:SF86">
    <property type="entry name" value="ABC TRANSPORTER ABCH.1"/>
    <property type="match status" value="1"/>
</dbReference>
<dbReference type="RefSeq" id="WP_013559304.1">
    <property type="nucleotide sequence ID" value="NC_014960.1"/>
</dbReference>
<dbReference type="InterPro" id="IPR015854">
    <property type="entry name" value="ABC_transpr_LolD-like"/>
</dbReference>
<dbReference type="InParanoid" id="E8N398"/>
<dbReference type="SMART" id="SM00382">
    <property type="entry name" value="AAA"/>
    <property type="match status" value="1"/>
</dbReference>
<keyword evidence="1" id="KW-0813">Transport</keyword>
<dbReference type="PROSITE" id="PS50893">
    <property type="entry name" value="ABC_TRANSPORTER_2"/>
    <property type="match status" value="1"/>
</dbReference>
<dbReference type="CDD" id="cd03255">
    <property type="entry name" value="ABC_MJ0796_LolCDE_FtsE"/>
    <property type="match status" value="1"/>
</dbReference>
<dbReference type="Proteomes" id="UP000008922">
    <property type="component" value="Chromosome"/>
</dbReference>
<dbReference type="OrthoDB" id="9804270at2"/>
<evidence type="ECO:0000313" key="5">
    <source>
        <dbReference type="EMBL" id="BAJ62912.1"/>
    </source>
</evidence>
<gene>
    <name evidence="5" type="ordered locus">ANT_08780</name>
</gene>